<evidence type="ECO:0000313" key="3">
    <source>
        <dbReference type="EMBL" id="ORC90201.1"/>
    </source>
</evidence>
<dbReference type="RefSeq" id="XP_028884267.1">
    <property type="nucleotide sequence ID" value="XM_029024490.1"/>
</dbReference>
<proteinExistence type="inferred from homology"/>
<feature type="region of interest" description="Disordered" evidence="2">
    <location>
        <begin position="418"/>
        <end position="492"/>
    </location>
</feature>
<feature type="compositionally biased region" description="Low complexity" evidence="2">
    <location>
        <begin position="165"/>
        <end position="177"/>
    </location>
</feature>
<dbReference type="GO" id="GO:0000056">
    <property type="term" value="P:ribosomal small subunit export from nucleus"/>
    <property type="evidence" value="ECO:0007669"/>
    <property type="project" value="TreeGrafter"/>
</dbReference>
<feature type="region of interest" description="Disordered" evidence="2">
    <location>
        <begin position="93"/>
        <end position="139"/>
    </location>
</feature>
<comment type="similarity">
    <text evidence="1">Belongs to the LTV1 family.</text>
</comment>
<keyword evidence="4" id="KW-1185">Reference proteome</keyword>
<evidence type="ECO:0000256" key="1">
    <source>
        <dbReference type="ARBA" id="ARBA00009078"/>
    </source>
</evidence>
<dbReference type="PANTHER" id="PTHR21531:SF0">
    <property type="entry name" value="PROTEIN LTV1 HOMOLOG"/>
    <property type="match status" value="1"/>
</dbReference>
<dbReference type="VEuPathDB" id="TriTrypDB:TM35_000092510"/>
<dbReference type="GO" id="GO:0030688">
    <property type="term" value="C:preribosome, small subunit precursor"/>
    <property type="evidence" value="ECO:0007669"/>
    <property type="project" value="TreeGrafter"/>
</dbReference>
<dbReference type="GO" id="GO:0005634">
    <property type="term" value="C:nucleus"/>
    <property type="evidence" value="ECO:0007669"/>
    <property type="project" value="TreeGrafter"/>
</dbReference>
<dbReference type="PANTHER" id="PTHR21531">
    <property type="entry name" value="LOW-TEMPERATURE VIABILITY PROTEIN LTV1-RELATED"/>
    <property type="match status" value="1"/>
</dbReference>
<dbReference type="InterPro" id="IPR007307">
    <property type="entry name" value="Ltv1"/>
</dbReference>
<accession>A0A1X0P023</accession>
<feature type="region of interest" description="Disordered" evidence="2">
    <location>
        <begin position="34"/>
        <end position="62"/>
    </location>
</feature>
<sequence length="520" mass="58773">MPPKRSKGVTFKLVQQSYEDANADEPGRSAAVMVDERELRSHLPAGSAAATRRRRERTETTADINAWASEWNTAAVARLPEEEAYMNRRNMLRAQDDDDDDDDVNVKKGAVSASKRNHEETEDVAASETESDDKLFDDQEEVEFTDDFLRELVLGGGDNDDDDANNNNNNYNYNNYDDNSDADDGDGAAGDAGGVSYPQHDVSARGAERQFTRMMREFDADARLNDAYTDDPRTYGGAGVSQYLRALEEFVVDRAGLDCDTAAPRRNRGLLQQLRTLAQHAGTDMSPSGEVHTTTVMPDRHARFVEEFRNETLEIRRAARERVLSYQKEQQQQGGGEGEGVMDGEGEEKKKSTSEGTAPARNAVIVAVGEREEEEEEEEEEAYIVRELKDKANRMDCETVVSTYSTYFNQPNVIRAAPTGKRRKGRGDAESTLLSSTQEEEEEEDDEEEVPDLYAQMLMLTRDKEETKEEKKLRKQLAKQAQRERRSKKKELRHAYKVLEVDEAKRSKESQTAKKTVHFF</sequence>
<dbReference type="GO" id="GO:0042274">
    <property type="term" value="P:ribosomal small subunit biogenesis"/>
    <property type="evidence" value="ECO:0007669"/>
    <property type="project" value="InterPro"/>
</dbReference>
<name>A0A1X0P023_9TRYP</name>
<dbReference type="GO" id="GO:0005829">
    <property type="term" value="C:cytosol"/>
    <property type="evidence" value="ECO:0007669"/>
    <property type="project" value="TreeGrafter"/>
</dbReference>
<evidence type="ECO:0000313" key="4">
    <source>
        <dbReference type="Proteomes" id="UP000192257"/>
    </source>
</evidence>
<feature type="region of interest" description="Disordered" evidence="2">
    <location>
        <begin position="153"/>
        <end position="205"/>
    </location>
</feature>
<evidence type="ECO:0000256" key="2">
    <source>
        <dbReference type="SAM" id="MobiDB-lite"/>
    </source>
</evidence>
<dbReference type="STRING" id="67003.A0A1X0P023"/>
<feature type="compositionally biased region" description="Acidic residues" evidence="2">
    <location>
        <begin position="120"/>
        <end position="131"/>
    </location>
</feature>
<gene>
    <name evidence="3" type="ORF">TM35_000092510</name>
</gene>
<protein>
    <recommendedName>
        <fullName evidence="5">Protein LTV1</fullName>
    </recommendedName>
</protein>
<dbReference type="Proteomes" id="UP000192257">
    <property type="component" value="Unassembled WGS sequence"/>
</dbReference>
<evidence type="ECO:0008006" key="5">
    <source>
        <dbReference type="Google" id="ProtNLM"/>
    </source>
</evidence>
<feature type="region of interest" description="Disordered" evidence="2">
    <location>
        <begin position="324"/>
        <end position="364"/>
    </location>
</feature>
<comment type="caution">
    <text evidence="3">The sequence shown here is derived from an EMBL/GenBank/DDBJ whole genome shotgun (WGS) entry which is preliminary data.</text>
</comment>
<feature type="compositionally biased region" description="Acidic residues" evidence="2">
    <location>
        <begin position="438"/>
        <end position="451"/>
    </location>
</feature>
<dbReference type="GeneID" id="39984270"/>
<dbReference type="OrthoDB" id="5852896at2759"/>
<reference evidence="3 4" key="1">
    <citation type="submission" date="2017-03" db="EMBL/GenBank/DDBJ databases">
        <title>An alternative strategy for trypanosome survival in the mammalian bloodstream revealed through genome and transcriptome analysis of the ubiquitous bovine parasite Trypanosoma (Megatrypanum) theileri.</title>
        <authorList>
            <person name="Kelly S."/>
            <person name="Ivens A."/>
            <person name="Mott A."/>
            <person name="O'Neill E."/>
            <person name="Emms D."/>
            <person name="Macleod O."/>
            <person name="Voorheis P."/>
            <person name="Matthews J."/>
            <person name="Matthews K."/>
            <person name="Carrington M."/>
        </authorList>
    </citation>
    <scope>NUCLEOTIDE SEQUENCE [LARGE SCALE GENOMIC DNA]</scope>
    <source>
        <strain evidence="3">Edinburgh</strain>
    </source>
</reference>
<dbReference type="EMBL" id="NBCO01000009">
    <property type="protein sequence ID" value="ORC90201.1"/>
    <property type="molecule type" value="Genomic_DNA"/>
</dbReference>
<dbReference type="AlphaFoldDB" id="A0A1X0P023"/>
<organism evidence="3 4">
    <name type="scientific">Trypanosoma theileri</name>
    <dbReference type="NCBI Taxonomy" id="67003"/>
    <lineage>
        <taxon>Eukaryota</taxon>
        <taxon>Discoba</taxon>
        <taxon>Euglenozoa</taxon>
        <taxon>Kinetoplastea</taxon>
        <taxon>Metakinetoplastina</taxon>
        <taxon>Trypanosomatida</taxon>
        <taxon>Trypanosomatidae</taxon>
        <taxon>Trypanosoma</taxon>
    </lineage>
</organism>
<feature type="compositionally biased region" description="Basic and acidic residues" evidence="2">
    <location>
        <begin position="461"/>
        <end position="472"/>
    </location>
</feature>